<protein>
    <submittedName>
        <fullName evidence="3">Cupin domain-containing protein</fullName>
    </submittedName>
</protein>
<reference evidence="4" key="1">
    <citation type="submission" date="2016-10" db="EMBL/GenBank/DDBJ databases">
        <authorList>
            <person name="Varghese N."/>
            <person name="Submissions S."/>
        </authorList>
    </citation>
    <scope>NUCLEOTIDE SEQUENCE [LARGE SCALE GENOMIC DNA]</scope>
    <source>
        <strain evidence="4">IBRC-M 10043</strain>
    </source>
</reference>
<dbReference type="InterPro" id="IPR014710">
    <property type="entry name" value="RmlC-like_jellyroll"/>
</dbReference>
<dbReference type="SUPFAM" id="SSF51182">
    <property type="entry name" value="RmlC-like cupins"/>
    <property type="match status" value="1"/>
</dbReference>
<name>A0A1H8DNP2_9EURY</name>
<evidence type="ECO:0000313" key="4">
    <source>
        <dbReference type="Proteomes" id="UP000198775"/>
    </source>
</evidence>
<evidence type="ECO:0000259" key="2">
    <source>
        <dbReference type="Pfam" id="PF07883"/>
    </source>
</evidence>
<sequence>MPTDRPDGGTAKAGPPDTSDMTLDRLPDLDPDPGEVIDEELAVSDDVLVKVFALGPGADLDPHVHDDASNVFHVLDGTVTVVQDDTEATITAPGVVFNERGQSHGARNGTDDVVILTASLCPLPG</sequence>
<keyword evidence="4" id="KW-1185">Reference proteome</keyword>
<organism evidence="3 4">
    <name type="scientific">Halorientalis persicus</name>
    <dbReference type="NCBI Taxonomy" id="1367881"/>
    <lineage>
        <taxon>Archaea</taxon>
        <taxon>Methanobacteriati</taxon>
        <taxon>Methanobacteriota</taxon>
        <taxon>Stenosarchaea group</taxon>
        <taxon>Halobacteria</taxon>
        <taxon>Halobacteriales</taxon>
        <taxon>Haloarculaceae</taxon>
        <taxon>Halorientalis</taxon>
    </lineage>
</organism>
<dbReference type="InterPro" id="IPR013096">
    <property type="entry name" value="Cupin_2"/>
</dbReference>
<accession>A0A1H8DNP2</accession>
<dbReference type="EMBL" id="FOCX01000001">
    <property type="protein sequence ID" value="SEN08178.1"/>
    <property type="molecule type" value="Genomic_DNA"/>
</dbReference>
<dbReference type="InterPro" id="IPR011051">
    <property type="entry name" value="RmlC_Cupin_sf"/>
</dbReference>
<evidence type="ECO:0000313" key="3">
    <source>
        <dbReference type="EMBL" id="SEN08178.1"/>
    </source>
</evidence>
<dbReference type="Gene3D" id="2.60.120.10">
    <property type="entry name" value="Jelly Rolls"/>
    <property type="match status" value="1"/>
</dbReference>
<dbReference type="AlphaFoldDB" id="A0A1H8DNP2"/>
<gene>
    <name evidence="3" type="ORF">SAMN05216388_1001320</name>
</gene>
<feature type="region of interest" description="Disordered" evidence="1">
    <location>
        <begin position="1"/>
        <end position="35"/>
    </location>
</feature>
<dbReference type="Pfam" id="PF07883">
    <property type="entry name" value="Cupin_2"/>
    <property type="match status" value="1"/>
</dbReference>
<proteinExistence type="predicted"/>
<evidence type="ECO:0000256" key="1">
    <source>
        <dbReference type="SAM" id="MobiDB-lite"/>
    </source>
</evidence>
<dbReference type="Proteomes" id="UP000198775">
    <property type="component" value="Unassembled WGS sequence"/>
</dbReference>
<feature type="domain" description="Cupin type-2" evidence="2">
    <location>
        <begin position="51"/>
        <end position="116"/>
    </location>
</feature>